<dbReference type="PANTHER" id="PTHR16223">
    <property type="entry name" value="TRANSCRIPTION FACTOR BHLH83-RELATED"/>
    <property type="match status" value="1"/>
</dbReference>
<sequence>MSEICSTNFHELTAPEELEADHYYHQYNDESFLFPNNFFLDPYFDINTGFLQPNIFSSNQPQSSCTSSYDPFITLNGTESSNVNTLPSCQKRQKYFHEEQELEHPPLLEQLAPPNFLDGFVANPSSLLPSEEGALAEELLLPATIPSSTEFMVPELAQGGFCVGVNVESEKKCSERTISAQSIAARERRRKITEKTQELGKLVPGGPKMNTAEMLHAAFKYVKYLQAQASMLQLMNTLQEDEVAPPSEDLCTLVASPFVQEKLYSEELCIVPKEFVSTLTSQRDVRTKPTILKDLEQLIETNNGKKKA</sequence>
<proteinExistence type="predicted"/>
<dbReference type="InterPro" id="IPR011598">
    <property type="entry name" value="bHLH_dom"/>
</dbReference>
<evidence type="ECO:0000313" key="7">
    <source>
        <dbReference type="EMBL" id="MED6146012.1"/>
    </source>
</evidence>
<dbReference type="SMART" id="SM00353">
    <property type="entry name" value="HLH"/>
    <property type="match status" value="1"/>
</dbReference>
<dbReference type="Gene3D" id="4.10.280.10">
    <property type="entry name" value="Helix-loop-helix DNA-binding domain"/>
    <property type="match status" value="1"/>
</dbReference>
<dbReference type="InterPro" id="IPR036638">
    <property type="entry name" value="HLH_DNA-bd_sf"/>
</dbReference>
<evidence type="ECO:0000256" key="5">
    <source>
        <dbReference type="ARBA" id="ARBA00023242"/>
    </source>
</evidence>
<keyword evidence="8" id="KW-1185">Reference proteome</keyword>
<evidence type="ECO:0000256" key="2">
    <source>
        <dbReference type="ARBA" id="ARBA00023015"/>
    </source>
</evidence>
<dbReference type="PROSITE" id="PS50888">
    <property type="entry name" value="BHLH"/>
    <property type="match status" value="1"/>
</dbReference>
<evidence type="ECO:0000256" key="4">
    <source>
        <dbReference type="ARBA" id="ARBA00023163"/>
    </source>
</evidence>
<comment type="subcellular location">
    <subcellularLocation>
        <location evidence="1">Nucleus</location>
    </subcellularLocation>
</comment>
<reference evidence="7 8" key="1">
    <citation type="journal article" date="2023" name="Plants (Basel)">
        <title>Bridging the Gap: Combining Genomics and Transcriptomics Approaches to Understand Stylosanthes scabra, an Orphan Legume from the Brazilian Caatinga.</title>
        <authorList>
            <person name="Ferreira-Neto J.R.C."/>
            <person name="da Silva M.D."/>
            <person name="Binneck E."/>
            <person name="de Melo N.F."/>
            <person name="da Silva R.H."/>
            <person name="de Melo A.L.T.M."/>
            <person name="Pandolfi V."/>
            <person name="Bustamante F.O."/>
            <person name="Brasileiro-Vidal A.C."/>
            <person name="Benko-Iseppon A.M."/>
        </authorList>
    </citation>
    <scope>NUCLEOTIDE SEQUENCE [LARGE SCALE GENOMIC DNA]</scope>
    <source>
        <tissue evidence="7">Leaves</tissue>
    </source>
</reference>
<feature type="domain" description="BHLH" evidence="6">
    <location>
        <begin position="176"/>
        <end position="225"/>
    </location>
</feature>
<organism evidence="7 8">
    <name type="scientific">Stylosanthes scabra</name>
    <dbReference type="NCBI Taxonomy" id="79078"/>
    <lineage>
        <taxon>Eukaryota</taxon>
        <taxon>Viridiplantae</taxon>
        <taxon>Streptophyta</taxon>
        <taxon>Embryophyta</taxon>
        <taxon>Tracheophyta</taxon>
        <taxon>Spermatophyta</taxon>
        <taxon>Magnoliopsida</taxon>
        <taxon>eudicotyledons</taxon>
        <taxon>Gunneridae</taxon>
        <taxon>Pentapetalae</taxon>
        <taxon>rosids</taxon>
        <taxon>fabids</taxon>
        <taxon>Fabales</taxon>
        <taxon>Fabaceae</taxon>
        <taxon>Papilionoideae</taxon>
        <taxon>50 kb inversion clade</taxon>
        <taxon>dalbergioids sensu lato</taxon>
        <taxon>Dalbergieae</taxon>
        <taxon>Pterocarpus clade</taxon>
        <taxon>Stylosanthes</taxon>
    </lineage>
</organism>
<dbReference type="EMBL" id="JASCZI010090749">
    <property type="protein sequence ID" value="MED6146012.1"/>
    <property type="molecule type" value="Genomic_DNA"/>
</dbReference>
<dbReference type="InterPro" id="IPR045843">
    <property type="entry name" value="IND-like"/>
</dbReference>
<evidence type="ECO:0000259" key="6">
    <source>
        <dbReference type="PROSITE" id="PS50888"/>
    </source>
</evidence>
<protein>
    <recommendedName>
        <fullName evidence="6">BHLH domain-containing protein</fullName>
    </recommendedName>
</protein>
<gene>
    <name evidence="7" type="ORF">PIB30_030575</name>
</gene>
<keyword evidence="4" id="KW-0804">Transcription</keyword>
<accession>A0ABU6TBC2</accession>
<keyword evidence="3" id="KW-0238">DNA-binding</keyword>
<name>A0ABU6TBC2_9FABA</name>
<dbReference type="CDD" id="cd11393">
    <property type="entry name" value="bHLH_AtbHLH_like"/>
    <property type="match status" value="1"/>
</dbReference>
<evidence type="ECO:0000313" key="8">
    <source>
        <dbReference type="Proteomes" id="UP001341840"/>
    </source>
</evidence>
<keyword evidence="2" id="KW-0805">Transcription regulation</keyword>
<dbReference type="Proteomes" id="UP001341840">
    <property type="component" value="Unassembled WGS sequence"/>
</dbReference>
<comment type="caution">
    <text evidence="7">The sequence shown here is derived from an EMBL/GenBank/DDBJ whole genome shotgun (WGS) entry which is preliminary data.</text>
</comment>
<dbReference type="Pfam" id="PF00010">
    <property type="entry name" value="HLH"/>
    <property type="match status" value="1"/>
</dbReference>
<dbReference type="SUPFAM" id="SSF47459">
    <property type="entry name" value="HLH, helix-loop-helix DNA-binding domain"/>
    <property type="match status" value="1"/>
</dbReference>
<evidence type="ECO:0000256" key="1">
    <source>
        <dbReference type="ARBA" id="ARBA00004123"/>
    </source>
</evidence>
<dbReference type="InterPro" id="IPR045239">
    <property type="entry name" value="bHLH95_bHLH"/>
</dbReference>
<keyword evidence="5" id="KW-0539">Nucleus</keyword>
<evidence type="ECO:0000256" key="3">
    <source>
        <dbReference type="ARBA" id="ARBA00023125"/>
    </source>
</evidence>
<dbReference type="PANTHER" id="PTHR16223:SF49">
    <property type="entry name" value="TRANSCRIPTION FACTOR BHLH52-RELATED"/>
    <property type="match status" value="1"/>
</dbReference>